<name>A0ABT4G8P7_9BACL</name>
<proteinExistence type="inferred from homology"/>
<evidence type="ECO:0000313" key="4">
    <source>
        <dbReference type="Proteomes" id="UP001527099"/>
    </source>
</evidence>
<keyword evidence="4" id="KW-1185">Reference proteome</keyword>
<evidence type="ECO:0000256" key="1">
    <source>
        <dbReference type="ARBA" id="ARBA00038248"/>
    </source>
</evidence>
<dbReference type="InterPro" id="IPR007842">
    <property type="entry name" value="HEPN_dom"/>
</dbReference>
<organism evidence="3 4">
    <name type="scientific">Paenibacillus alginolyticus</name>
    <dbReference type="NCBI Taxonomy" id="59839"/>
    <lineage>
        <taxon>Bacteria</taxon>
        <taxon>Bacillati</taxon>
        <taxon>Bacillota</taxon>
        <taxon>Bacilli</taxon>
        <taxon>Bacillales</taxon>
        <taxon>Paenibacillaceae</taxon>
        <taxon>Paenibacillus</taxon>
    </lineage>
</organism>
<dbReference type="PANTHER" id="PTHR36565:SF1">
    <property type="entry name" value="UPF0332 PROTEIN TM_1000"/>
    <property type="match status" value="1"/>
</dbReference>
<dbReference type="Proteomes" id="UP001527099">
    <property type="component" value="Unassembled WGS sequence"/>
</dbReference>
<dbReference type="PANTHER" id="PTHR36565">
    <property type="entry name" value="UPF0332 PROTEIN TM_1000"/>
    <property type="match status" value="1"/>
</dbReference>
<comment type="caution">
    <text evidence="3">The sequence shown here is derived from an EMBL/GenBank/DDBJ whole genome shotgun (WGS) entry which is preliminary data.</text>
</comment>
<dbReference type="Pfam" id="PF05168">
    <property type="entry name" value="HEPN"/>
    <property type="match status" value="1"/>
</dbReference>
<comment type="similarity">
    <text evidence="1">Belongs to the UPF0332 family.</text>
</comment>
<feature type="domain" description="HEPN" evidence="2">
    <location>
        <begin position="9"/>
        <end position="124"/>
    </location>
</feature>
<evidence type="ECO:0000259" key="2">
    <source>
        <dbReference type="Pfam" id="PF05168"/>
    </source>
</evidence>
<protein>
    <submittedName>
        <fullName evidence="3">HEPN domain-containing protein</fullName>
    </submittedName>
</protein>
<sequence>MSYKTDAVQIMLRKAKGKLKMAGKALEEKELDSCVSDLYYAAFQSVLALMILKDVTQSKHQLARQWVNKELAQKGLISIEQARMYNKLMDARDDADYKTTVVFELKDVTDIYVEVDSFVSTMVKIIEKEGIS</sequence>
<accession>A0ABT4G8P7</accession>
<dbReference type="RefSeq" id="WP_268614076.1">
    <property type="nucleotide sequence ID" value="NZ_JAMDMX010000016.1"/>
</dbReference>
<dbReference type="InterPro" id="IPR052226">
    <property type="entry name" value="UPF0332_toxin"/>
</dbReference>
<evidence type="ECO:0000313" key="3">
    <source>
        <dbReference type="EMBL" id="MCY9692543.1"/>
    </source>
</evidence>
<gene>
    <name evidence="3" type="ORF">M5X19_06460</name>
</gene>
<dbReference type="EMBL" id="JAMDMX010000016">
    <property type="protein sequence ID" value="MCY9692543.1"/>
    <property type="molecule type" value="Genomic_DNA"/>
</dbReference>
<reference evidence="3 4" key="1">
    <citation type="submission" date="2022-05" db="EMBL/GenBank/DDBJ databases">
        <title>Genome Sequencing of Bee-Associated Microbes.</title>
        <authorList>
            <person name="Dunlap C."/>
        </authorList>
    </citation>
    <scope>NUCLEOTIDE SEQUENCE [LARGE SCALE GENOMIC DNA]</scope>
    <source>
        <strain evidence="3 4">NRRL B-14421</strain>
    </source>
</reference>
<dbReference type="Gene3D" id="1.20.120.330">
    <property type="entry name" value="Nucleotidyltransferases domain 2"/>
    <property type="match status" value="1"/>
</dbReference>